<accession>A0AC35TZS5</accession>
<reference evidence="2" key="1">
    <citation type="submission" date="2016-11" db="UniProtKB">
        <authorList>
            <consortium name="WormBaseParasite"/>
        </authorList>
    </citation>
    <scope>IDENTIFICATION</scope>
    <source>
        <strain evidence="2">KR3021</strain>
    </source>
</reference>
<proteinExistence type="predicted"/>
<dbReference type="Proteomes" id="UP000095286">
    <property type="component" value="Unplaced"/>
</dbReference>
<evidence type="ECO:0000313" key="2">
    <source>
        <dbReference type="WBParaSite" id="RSKR_0000601300.1"/>
    </source>
</evidence>
<dbReference type="WBParaSite" id="RSKR_0000601300.1">
    <property type="protein sequence ID" value="RSKR_0000601300.1"/>
    <property type="gene ID" value="RSKR_0000601300"/>
</dbReference>
<protein>
    <submittedName>
        <fullName evidence="2">Mitochondrial pyruvate carrier</fullName>
    </submittedName>
</protein>
<evidence type="ECO:0000313" key="1">
    <source>
        <dbReference type="Proteomes" id="UP000095286"/>
    </source>
</evidence>
<name>A0AC35TZS5_9BILA</name>
<sequence>MASALYKSICRVGDKVVYPLLPSFAKPAWNHAAGPKTVFFWAPTIKWCLVGAGLADLARPADKLSLSQYIAVFGTGAIWTRYCFVITPINYYLASVNFFVGFTGFMQLCRIAHHNYTKEQKAVAETSIPLALTN</sequence>
<organism evidence="1 2">
    <name type="scientific">Rhabditophanes sp. KR3021</name>
    <dbReference type="NCBI Taxonomy" id="114890"/>
    <lineage>
        <taxon>Eukaryota</taxon>
        <taxon>Metazoa</taxon>
        <taxon>Ecdysozoa</taxon>
        <taxon>Nematoda</taxon>
        <taxon>Chromadorea</taxon>
        <taxon>Rhabditida</taxon>
        <taxon>Tylenchina</taxon>
        <taxon>Panagrolaimomorpha</taxon>
        <taxon>Strongyloidoidea</taxon>
        <taxon>Alloionematidae</taxon>
        <taxon>Rhabditophanes</taxon>
    </lineage>
</organism>